<feature type="transmembrane region" description="Helical" evidence="2">
    <location>
        <begin position="92"/>
        <end position="110"/>
    </location>
</feature>
<dbReference type="Proteomes" id="UP000294929">
    <property type="component" value="Unassembled WGS sequence"/>
</dbReference>
<protein>
    <submittedName>
        <fullName evidence="3">Uncharacterized protein</fullName>
    </submittedName>
</protein>
<feature type="transmembrane region" description="Helical" evidence="2">
    <location>
        <begin position="122"/>
        <end position="143"/>
    </location>
</feature>
<sequence>MSNQWPPGQFGPGPFGPGQPPGQPYGPNPYGAAGVPPSVPYPQYPQPQPQYPQPMGYGAPPPAAPSGPSGVTAIIAAVLSMLGALSTAFQAFSSWYAVATLGALIGSYASDTRSELMGLTTGMAIVQTIVAIVLLTGGVLLVLGRAVGRWIVIGGCTAVVLANVVGLFASLTILKSIDSTLGGSYDGMQAMAGLSVMSAAIPIVFALATGVLAALNSTQAWCRWKSGQSAPVGPVGYPGYPPQY</sequence>
<dbReference type="RefSeq" id="WP_166427939.1">
    <property type="nucleotide sequence ID" value="NZ_SDLO01000001.1"/>
</dbReference>
<feature type="transmembrane region" description="Helical" evidence="2">
    <location>
        <begin position="67"/>
        <end position="85"/>
    </location>
</feature>
<feature type="compositionally biased region" description="Pro residues" evidence="1">
    <location>
        <begin position="14"/>
        <end position="27"/>
    </location>
</feature>
<feature type="transmembrane region" description="Helical" evidence="2">
    <location>
        <begin position="150"/>
        <end position="174"/>
    </location>
</feature>
<accession>A0A4R5WQE2</accession>
<keyword evidence="2" id="KW-0812">Transmembrane</keyword>
<organism evidence="3 4">
    <name type="scientific">Mycolicibacterium mucogenicum</name>
    <name type="common">Mycobacterium mucogenicum</name>
    <dbReference type="NCBI Taxonomy" id="56689"/>
    <lineage>
        <taxon>Bacteria</taxon>
        <taxon>Bacillati</taxon>
        <taxon>Actinomycetota</taxon>
        <taxon>Actinomycetes</taxon>
        <taxon>Mycobacteriales</taxon>
        <taxon>Mycobacteriaceae</taxon>
        <taxon>Mycolicibacterium</taxon>
    </lineage>
</organism>
<dbReference type="AlphaFoldDB" id="A0A4R5WQE2"/>
<name>A0A4R5WQE2_MYCMU</name>
<comment type="caution">
    <text evidence="3">The sequence shown here is derived from an EMBL/GenBank/DDBJ whole genome shotgun (WGS) entry which is preliminary data.</text>
</comment>
<proteinExistence type="predicted"/>
<feature type="region of interest" description="Disordered" evidence="1">
    <location>
        <begin position="1"/>
        <end position="63"/>
    </location>
</feature>
<reference evidence="3 4" key="1">
    <citation type="submission" date="2019-01" db="EMBL/GenBank/DDBJ databases">
        <title>High-quality-draft genome sequences of five non-tuberculosis mycobacteriaceae isolated from a nosocomial environment.</title>
        <authorList>
            <person name="Tiago I."/>
            <person name="Alarico S."/>
            <person name="Pereira S.G."/>
            <person name="Coelho C."/>
            <person name="Maranha A."/>
            <person name="Empadinhas N."/>
        </authorList>
    </citation>
    <scope>NUCLEOTIDE SEQUENCE [LARGE SCALE GENOMIC DNA]</scope>
    <source>
        <strain evidence="3 4">24AIII</strain>
    </source>
</reference>
<evidence type="ECO:0000256" key="1">
    <source>
        <dbReference type="SAM" id="MobiDB-lite"/>
    </source>
</evidence>
<keyword evidence="2" id="KW-0472">Membrane</keyword>
<evidence type="ECO:0000256" key="2">
    <source>
        <dbReference type="SAM" id="Phobius"/>
    </source>
</evidence>
<gene>
    <name evidence="3" type="ORF">EUA03_01255</name>
</gene>
<dbReference type="EMBL" id="SDLO01000001">
    <property type="protein sequence ID" value="TDK93759.1"/>
    <property type="molecule type" value="Genomic_DNA"/>
</dbReference>
<feature type="transmembrane region" description="Helical" evidence="2">
    <location>
        <begin position="194"/>
        <end position="215"/>
    </location>
</feature>
<evidence type="ECO:0000313" key="4">
    <source>
        <dbReference type="Proteomes" id="UP000294929"/>
    </source>
</evidence>
<keyword evidence="2" id="KW-1133">Transmembrane helix</keyword>
<evidence type="ECO:0000313" key="3">
    <source>
        <dbReference type="EMBL" id="TDK93759.1"/>
    </source>
</evidence>
<feature type="compositionally biased region" description="Pro residues" evidence="1">
    <location>
        <begin position="37"/>
        <end position="52"/>
    </location>
</feature>